<dbReference type="CDD" id="cd09891">
    <property type="entry name" value="NGN_Bact_1"/>
    <property type="match status" value="1"/>
</dbReference>
<evidence type="ECO:0000256" key="6">
    <source>
        <dbReference type="NCBIfam" id="TIGR00922"/>
    </source>
</evidence>
<dbReference type="RefSeq" id="WP_125676268.1">
    <property type="nucleotide sequence ID" value="NZ_JBHTOI010000047.1"/>
</dbReference>
<dbReference type="SMART" id="SM00739">
    <property type="entry name" value="KOW"/>
    <property type="match status" value="1"/>
</dbReference>
<dbReference type="InterPro" id="IPR014722">
    <property type="entry name" value="Rib_uL2_dom2"/>
</dbReference>
<dbReference type="InterPro" id="IPR043425">
    <property type="entry name" value="NusG-like"/>
</dbReference>
<gene>
    <name evidence="5 10" type="primary">nusG</name>
    <name evidence="10" type="ORF">ACFQ42_09400</name>
</gene>
<dbReference type="InterPro" id="IPR008991">
    <property type="entry name" value="Translation_prot_SH3-like_sf"/>
</dbReference>
<evidence type="ECO:0000313" key="11">
    <source>
        <dbReference type="Proteomes" id="UP001597251"/>
    </source>
</evidence>
<dbReference type="NCBIfam" id="TIGR00922">
    <property type="entry name" value="nusG"/>
    <property type="match status" value="1"/>
</dbReference>
<feature type="domain" description="NusG-like N-terminal" evidence="8">
    <location>
        <begin position="6"/>
        <end position="117"/>
    </location>
</feature>
<evidence type="ECO:0000256" key="1">
    <source>
        <dbReference type="ARBA" id="ARBA00022472"/>
    </source>
</evidence>
<keyword evidence="11" id="KW-1185">Reference proteome</keyword>
<dbReference type="Gene3D" id="2.30.30.30">
    <property type="match status" value="1"/>
</dbReference>
<protein>
    <recommendedName>
        <fullName evidence="5 6">Transcription termination/antitermination protein NusG</fullName>
    </recommendedName>
</protein>
<dbReference type="SUPFAM" id="SSF82679">
    <property type="entry name" value="N-utilization substance G protein NusG, N-terminal domain"/>
    <property type="match status" value="1"/>
</dbReference>
<feature type="domain" description="KOW" evidence="9">
    <location>
        <begin position="127"/>
        <end position="154"/>
    </location>
</feature>
<dbReference type="SMART" id="SM00738">
    <property type="entry name" value="NGN"/>
    <property type="match status" value="1"/>
</dbReference>
<comment type="function">
    <text evidence="5 7">Participates in transcription elongation, termination and antitermination.</text>
</comment>
<evidence type="ECO:0000256" key="2">
    <source>
        <dbReference type="ARBA" id="ARBA00022814"/>
    </source>
</evidence>
<comment type="caution">
    <text evidence="10">The sequence shown here is derived from an EMBL/GenBank/DDBJ whole genome shotgun (WGS) entry which is preliminary data.</text>
</comment>
<keyword evidence="2 5" id="KW-0889">Transcription antitermination</keyword>
<dbReference type="PANTHER" id="PTHR30265">
    <property type="entry name" value="RHO-INTERACTING TRANSCRIPTION TERMINATION FACTOR NUSG"/>
    <property type="match status" value="1"/>
</dbReference>
<proteinExistence type="inferred from homology"/>
<accession>A0ABW4BW39</accession>
<dbReference type="InterPro" id="IPR036735">
    <property type="entry name" value="NGN_dom_sf"/>
</dbReference>
<evidence type="ECO:0000256" key="5">
    <source>
        <dbReference type="HAMAP-Rule" id="MF_00948"/>
    </source>
</evidence>
<evidence type="ECO:0000256" key="4">
    <source>
        <dbReference type="ARBA" id="ARBA00023163"/>
    </source>
</evidence>
<dbReference type="PRINTS" id="PR00338">
    <property type="entry name" value="NUSGTNSCPFCT"/>
</dbReference>
<evidence type="ECO:0000313" key="10">
    <source>
        <dbReference type="EMBL" id="MFD1418960.1"/>
    </source>
</evidence>
<evidence type="ECO:0000259" key="8">
    <source>
        <dbReference type="SMART" id="SM00738"/>
    </source>
</evidence>
<dbReference type="PANTHER" id="PTHR30265:SF2">
    <property type="entry name" value="TRANSCRIPTION TERMINATION_ANTITERMINATION PROTEIN NUSG"/>
    <property type="match status" value="1"/>
</dbReference>
<dbReference type="SUPFAM" id="SSF50104">
    <property type="entry name" value="Translation proteins SH3-like domain"/>
    <property type="match status" value="1"/>
</dbReference>
<dbReference type="InterPro" id="IPR047050">
    <property type="entry name" value="NGN"/>
</dbReference>
<dbReference type="Proteomes" id="UP001597251">
    <property type="component" value="Unassembled WGS sequence"/>
</dbReference>
<dbReference type="Pfam" id="PF02357">
    <property type="entry name" value="NusG"/>
    <property type="match status" value="1"/>
</dbReference>
<sequence>MAEAGDKQWYVLHTYSGYENKVKENLESRAQSMGMEDYIFRAVVPEEEETEVKNGKSKTEMKKTFPGYVLVEMVMSDESWFIVRNTPGVTGFVGSHGSGSKPAPLLPEEIDHILNDLGISIKDQGNDFEVGETVTIIEGAFANMTGKITEIDADHSKLKVDVDMFGRMTSAEVDFNAVEK</sequence>
<keyword evidence="3 5" id="KW-0805">Transcription regulation</keyword>
<evidence type="ECO:0000259" key="9">
    <source>
        <dbReference type="SMART" id="SM00739"/>
    </source>
</evidence>
<evidence type="ECO:0000256" key="3">
    <source>
        <dbReference type="ARBA" id="ARBA00023015"/>
    </source>
</evidence>
<dbReference type="Pfam" id="PF00467">
    <property type="entry name" value="KOW"/>
    <property type="match status" value="1"/>
</dbReference>
<evidence type="ECO:0000256" key="7">
    <source>
        <dbReference type="RuleBase" id="RU000538"/>
    </source>
</evidence>
<organism evidence="10 11">
    <name type="scientific">Companilactobacillus keshanensis</name>
    <dbReference type="NCBI Taxonomy" id="2486003"/>
    <lineage>
        <taxon>Bacteria</taxon>
        <taxon>Bacillati</taxon>
        <taxon>Bacillota</taxon>
        <taxon>Bacilli</taxon>
        <taxon>Lactobacillales</taxon>
        <taxon>Lactobacillaceae</taxon>
        <taxon>Companilactobacillus</taxon>
    </lineage>
</organism>
<keyword evidence="1 5" id="KW-0806">Transcription termination</keyword>
<dbReference type="CDD" id="cd06091">
    <property type="entry name" value="KOW_NusG"/>
    <property type="match status" value="1"/>
</dbReference>
<name>A0ABW4BW39_9LACO</name>
<dbReference type="InterPro" id="IPR001062">
    <property type="entry name" value="Transcrpt_antiterm_NusG"/>
</dbReference>
<dbReference type="InterPro" id="IPR006645">
    <property type="entry name" value="NGN-like_dom"/>
</dbReference>
<dbReference type="HAMAP" id="MF_00948">
    <property type="entry name" value="NusG"/>
    <property type="match status" value="1"/>
</dbReference>
<dbReference type="InterPro" id="IPR005824">
    <property type="entry name" value="KOW"/>
</dbReference>
<dbReference type="EMBL" id="JBHTOI010000047">
    <property type="protein sequence ID" value="MFD1418960.1"/>
    <property type="molecule type" value="Genomic_DNA"/>
</dbReference>
<dbReference type="Gene3D" id="3.30.70.940">
    <property type="entry name" value="NusG, N-terminal domain"/>
    <property type="match status" value="1"/>
</dbReference>
<reference evidence="11" key="1">
    <citation type="journal article" date="2019" name="Int. J. Syst. Evol. Microbiol.">
        <title>The Global Catalogue of Microorganisms (GCM) 10K type strain sequencing project: providing services to taxonomists for standard genome sequencing and annotation.</title>
        <authorList>
            <consortium name="The Broad Institute Genomics Platform"/>
            <consortium name="The Broad Institute Genome Sequencing Center for Infectious Disease"/>
            <person name="Wu L."/>
            <person name="Ma J."/>
        </authorList>
    </citation>
    <scope>NUCLEOTIDE SEQUENCE [LARGE SCALE GENOMIC DNA]</scope>
    <source>
        <strain evidence="11">CCM 8936</strain>
    </source>
</reference>
<keyword evidence="4 5" id="KW-0804">Transcription</keyword>
<comment type="similarity">
    <text evidence="5 7">Belongs to the NusG family.</text>
</comment>